<proteinExistence type="predicted"/>
<organism evidence="1 2">
    <name type="scientific">Diceros bicornis minor</name>
    <name type="common">South-central black rhinoceros</name>
    <dbReference type="NCBI Taxonomy" id="77932"/>
    <lineage>
        <taxon>Eukaryota</taxon>
        <taxon>Metazoa</taxon>
        <taxon>Chordata</taxon>
        <taxon>Craniata</taxon>
        <taxon>Vertebrata</taxon>
        <taxon>Euteleostomi</taxon>
        <taxon>Mammalia</taxon>
        <taxon>Eutheria</taxon>
        <taxon>Laurasiatheria</taxon>
        <taxon>Perissodactyla</taxon>
        <taxon>Rhinocerotidae</taxon>
        <taxon>Diceros</taxon>
    </lineage>
</organism>
<evidence type="ECO:0000313" key="1">
    <source>
        <dbReference type="EMBL" id="KAF5928804.1"/>
    </source>
</evidence>
<keyword evidence="2" id="KW-1185">Reference proteome</keyword>
<protein>
    <submittedName>
        <fullName evidence="1">Uncharacterized protein</fullName>
    </submittedName>
</protein>
<accession>A0A7J7FME2</accession>
<sequence length="150" mass="16319">MLLTILWSQRLRQESDDLLLANTLLSELAYVVFHVLISSSNLGSWALGCITCGVLTDAVFAAHTSTVLSFAATMLHTSRAVPCPPHGLSLTSCEAAQEAVALIWLVACFLPTFLIGSASSRMPALITHCFWRIYAEARTSQLFLGQRHLA</sequence>
<dbReference type="EMBL" id="JACDTQ010000185">
    <property type="protein sequence ID" value="KAF5928804.1"/>
    <property type="molecule type" value="Genomic_DNA"/>
</dbReference>
<gene>
    <name evidence="1" type="ORF">HPG69_013648</name>
</gene>
<reference evidence="1 2" key="1">
    <citation type="journal article" date="2020" name="Mol. Biol. Evol.">
        <title>Interspecific Gene Flow and the Evolution of Specialization in Black and White Rhinoceros.</title>
        <authorList>
            <person name="Moodley Y."/>
            <person name="Westbury M.V."/>
            <person name="Russo I.M."/>
            <person name="Gopalakrishnan S."/>
            <person name="Rakotoarivelo A."/>
            <person name="Olsen R.A."/>
            <person name="Prost S."/>
            <person name="Tunstall T."/>
            <person name="Ryder O.A."/>
            <person name="Dalen L."/>
            <person name="Bruford M.W."/>
        </authorList>
    </citation>
    <scope>NUCLEOTIDE SEQUENCE [LARGE SCALE GENOMIC DNA]</scope>
    <source>
        <strain evidence="1">SBR-YM</strain>
        <tissue evidence="1">Skin</tissue>
    </source>
</reference>
<dbReference type="Proteomes" id="UP000551758">
    <property type="component" value="Unassembled WGS sequence"/>
</dbReference>
<evidence type="ECO:0000313" key="2">
    <source>
        <dbReference type="Proteomes" id="UP000551758"/>
    </source>
</evidence>
<dbReference type="AlphaFoldDB" id="A0A7J7FME2"/>
<name>A0A7J7FME2_DICBM</name>
<dbReference type="Gene3D" id="1.20.1070.10">
    <property type="entry name" value="Rhodopsin 7-helix transmembrane proteins"/>
    <property type="match status" value="1"/>
</dbReference>
<comment type="caution">
    <text evidence="1">The sequence shown here is derived from an EMBL/GenBank/DDBJ whole genome shotgun (WGS) entry which is preliminary data.</text>
</comment>